<dbReference type="GeneTree" id="ENSGT00950000183190"/>
<evidence type="ECO:0000256" key="1">
    <source>
        <dbReference type="SAM" id="MobiDB-lite"/>
    </source>
</evidence>
<feature type="region of interest" description="Disordered" evidence="1">
    <location>
        <begin position="1"/>
        <end position="21"/>
    </location>
</feature>
<dbReference type="GO" id="GO:0090063">
    <property type="term" value="P:positive regulation of microtubule nucleation"/>
    <property type="evidence" value="ECO:0007669"/>
    <property type="project" value="TreeGrafter"/>
</dbReference>
<sequence length="217" mass="25162">MDSELQQGAASSERSERTVRLQQKSKELKERLMVSEATVQAQAEQLKDYRELLSDKFDTLIQAQARELSHLRQRLREGRGVCNILTQHLGDTTKAFEELLRANDIDYYMGQSFRDQLAQSSALAQRVSAKISGRESADFIYFMTRCYIQPVYGVNSLIYFKWTTFGQKKNQFTVLKCKKYSYGQITFHSYLSLKDNLIKMTKSHIFSLNPQSFSFIC</sequence>
<dbReference type="GO" id="GO:0007098">
    <property type="term" value="P:centrosome cycle"/>
    <property type="evidence" value="ECO:0007669"/>
    <property type="project" value="TreeGrafter"/>
</dbReference>
<dbReference type="GO" id="GO:0005794">
    <property type="term" value="C:Golgi apparatus"/>
    <property type="evidence" value="ECO:0007669"/>
    <property type="project" value="TreeGrafter"/>
</dbReference>
<dbReference type="InterPro" id="IPR052593">
    <property type="entry name" value="MT-associated_AKAP9-binding"/>
</dbReference>
<proteinExistence type="predicted"/>
<dbReference type="GO" id="GO:0005813">
    <property type="term" value="C:centrosome"/>
    <property type="evidence" value="ECO:0007669"/>
    <property type="project" value="TreeGrafter"/>
</dbReference>
<dbReference type="PANTHER" id="PTHR46501">
    <property type="entry name" value="MYOMEGALIN"/>
    <property type="match status" value="1"/>
</dbReference>
<dbReference type="GO" id="GO:0060090">
    <property type="term" value="F:molecular adaptor activity"/>
    <property type="evidence" value="ECO:0007669"/>
    <property type="project" value="TreeGrafter"/>
</dbReference>
<accession>A0A3B4VGT4</accession>
<keyword evidence="3" id="KW-1185">Reference proteome</keyword>
<reference evidence="2" key="1">
    <citation type="submission" date="2025-08" db="UniProtKB">
        <authorList>
            <consortium name="Ensembl"/>
        </authorList>
    </citation>
    <scope>IDENTIFICATION</scope>
</reference>
<dbReference type="Proteomes" id="UP000261420">
    <property type="component" value="Unplaced"/>
</dbReference>
<reference evidence="2" key="2">
    <citation type="submission" date="2025-09" db="UniProtKB">
        <authorList>
            <consortium name="Ensembl"/>
        </authorList>
    </citation>
    <scope>IDENTIFICATION</scope>
</reference>
<dbReference type="GO" id="GO:1903358">
    <property type="term" value="P:regulation of Golgi organization"/>
    <property type="evidence" value="ECO:0007669"/>
    <property type="project" value="TreeGrafter"/>
</dbReference>
<dbReference type="PANTHER" id="PTHR46501:SF2">
    <property type="entry name" value="MYOMEGALIN"/>
    <property type="match status" value="1"/>
</dbReference>
<evidence type="ECO:0000313" key="2">
    <source>
        <dbReference type="Ensembl" id="ENSSDUP00000030131.1"/>
    </source>
</evidence>
<organism evidence="2 3">
    <name type="scientific">Seriola dumerili</name>
    <name type="common">Greater amberjack</name>
    <name type="synonym">Caranx dumerili</name>
    <dbReference type="NCBI Taxonomy" id="41447"/>
    <lineage>
        <taxon>Eukaryota</taxon>
        <taxon>Metazoa</taxon>
        <taxon>Chordata</taxon>
        <taxon>Craniata</taxon>
        <taxon>Vertebrata</taxon>
        <taxon>Euteleostomi</taxon>
        <taxon>Actinopterygii</taxon>
        <taxon>Neopterygii</taxon>
        <taxon>Teleostei</taxon>
        <taxon>Neoteleostei</taxon>
        <taxon>Acanthomorphata</taxon>
        <taxon>Carangaria</taxon>
        <taxon>Carangiformes</taxon>
        <taxon>Carangidae</taxon>
        <taxon>Seriola</taxon>
    </lineage>
</organism>
<dbReference type="Ensembl" id="ENSSDUT00000030646.1">
    <property type="protein sequence ID" value="ENSSDUP00000030131.1"/>
    <property type="gene ID" value="ENSSDUG00000021712.1"/>
</dbReference>
<evidence type="ECO:0000313" key="3">
    <source>
        <dbReference type="Proteomes" id="UP000261420"/>
    </source>
</evidence>
<name>A0A3B4VGT4_SERDU</name>
<protein>
    <submittedName>
        <fullName evidence="2">Uncharacterized protein</fullName>
    </submittedName>
</protein>
<feature type="compositionally biased region" description="Polar residues" evidence="1">
    <location>
        <begin position="1"/>
        <end position="12"/>
    </location>
</feature>
<dbReference type="AlphaFoldDB" id="A0A3B4VGT4"/>